<gene>
    <name evidence="1" type="ORF">HPB47_015187</name>
</gene>
<organism evidence="1 2">
    <name type="scientific">Ixodes persulcatus</name>
    <name type="common">Taiga tick</name>
    <dbReference type="NCBI Taxonomy" id="34615"/>
    <lineage>
        <taxon>Eukaryota</taxon>
        <taxon>Metazoa</taxon>
        <taxon>Ecdysozoa</taxon>
        <taxon>Arthropoda</taxon>
        <taxon>Chelicerata</taxon>
        <taxon>Arachnida</taxon>
        <taxon>Acari</taxon>
        <taxon>Parasitiformes</taxon>
        <taxon>Ixodida</taxon>
        <taxon>Ixodoidea</taxon>
        <taxon>Ixodidae</taxon>
        <taxon>Ixodinae</taxon>
        <taxon>Ixodes</taxon>
    </lineage>
</organism>
<comment type="caution">
    <text evidence="1">The sequence shown here is derived from an EMBL/GenBank/DDBJ whole genome shotgun (WGS) entry which is preliminary data.</text>
</comment>
<name>A0AC60QU65_IXOPE</name>
<sequence>MYSNRNEDHASNERKGHYARTLTESEASKLAMDMNLLSEFKRTKLEAEAQKNWDLFYKRNETRFFKDRHWTQREFEELAAASAASSNRADGPPVLLEVGCGVGNFIFPLLEENTCFFVYACDFSPRAVDFVKSHPLYDEARVKAFRCDLTRDALTDNVPECSVDVVTMIFVLSAICPEKMSAALENVRRVLKPGGVVLFRDYGLYDQAMLRFAPGHKIGEDFYVRQDGTRAYYFSEENLARLFRDAGFEAESNGYVRRETVNKKEGICVPRVFVQGRFRKLCGDGPDRTLTGNKLRRRGRSVMLSDVTILVVDYRNSGKEGKQARGLLSIVAQILAVEASVNCPAGKQPAPLTCHPQGRGGQQHDTSTMLPGKN</sequence>
<proteinExistence type="predicted"/>
<dbReference type="Proteomes" id="UP000805193">
    <property type="component" value="Unassembled WGS sequence"/>
</dbReference>
<evidence type="ECO:0000313" key="2">
    <source>
        <dbReference type="Proteomes" id="UP000805193"/>
    </source>
</evidence>
<evidence type="ECO:0000313" key="1">
    <source>
        <dbReference type="EMBL" id="KAG0443206.1"/>
    </source>
</evidence>
<keyword evidence="2" id="KW-1185">Reference proteome</keyword>
<accession>A0AC60QU65</accession>
<dbReference type="EMBL" id="JABSTQ010003734">
    <property type="protein sequence ID" value="KAG0443206.1"/>
    <property type="molecule type" value="Genomic_DNA"/>
</dbReference>
<reference evidence="1 2" key="1">
    <citation type="journal article" date="2020" name="Cell">
        <title>Large-Scale Comparative Analyses of Tick Genomes Elucidate Their Genetic Diversity and Vector Capacities.</title>
        <authorList>
            <consortium name="Tick Genome and Microbiome Consortium (TIGMIC)"/>
            <person name="Jia N."/>
            <person name="Wang J."/>
            <person name="Shi W."/>
            <person name="Du L."/>
            <person name="Sun Y."/>
            <person name="Zhan W."/>
            <person name="Jiang J.F."/>
            <person name="Wang Q."/>
            <person name="Zhang B."/>
            <person name="Ji P."/>
            <person name="Bell-Sakyi L."/>
            <person name="Cui X.M."/>
            <person name="Yuan T.T."/>
            <person name="Jiang B.G."/>
            <person name="Yang W.F."/>
            <person name="Lam T.T."/>
            <person name="Chang Q.C."/>
            <person name="Ding S.J."/>
            <person name="Wang X.J."/>
            <person name="Zhu J.G."/>
            <person name="Ruan X.D."/>
            <person name="Zhao L."/>
            <person name="Wei J.T."/>
            <person name="Ye R.Z."/>
            <person name="Que T.C."/>
            <person name="Du C.H."/>
            <person name="Zhou Y.H."/>
            <person name="Cheng J.X."/>
            <person name="Dai P.F."/>
            <person name="Guo W.B."/>
            <person name="Han X.H."/>
            <person name="Huang E.J."/>
            <person name="Li L.F."/>
            <person name="Wei W."/>
            <person name="Gao Y.C."/>
            <person name="Liu J.Z."/>
            <person name="Shao H.Z."/>
            <person name="Wang X."/>
            <person name="Wang C.C."/>
            <person name="Yang T.C."/>
            <person name="Huo Q.B."/>
            <person name="Li W."/>
            <person name="Chen H.Y."/>
            <person name="Chen S.E."/>
            <person name="Zhou L.G."/>
            <person name="Ni X.B."/>
            <person name="Tian J.H."/>
            <person name="Sheng Y."/>
            <person name="Liu T."/>
            <person name="Pan Y.S."/>
            <person name="Xia L.Y."/>
            <person name="Li J."/>
            <person name="Zhao F."/>
            <person name="Cao W.C."/>
        </authorList>
    </citation>
    <scope>NUCLEOTIDE SEQUENCE [LARGE SCALE GENOMIC DNA]</scope>
    <source>
        <strain evidence="1">Iper-2018</strain>
    </source>
</reference>
<protein>
    <submittedName>
        <fullName evidence="1">Uncharacterized protein</fullName>
    </submittedName>
</protein>